<dbReference type="Proteomes" id="UP000827889">
    <property type="component" value="Chromosome 10"/>
</dbReference>
<name>A0ABM3GSV0_9MYRT</name>
<proteinExistence type="predicted"/>
<organism evidence="1 2">
    <name type="scientific">Rhodamnia argentea</name>
    <dbReference type="NCBI Taxonomy" id="178133"/>
    <lineage>
        <taxon>Eukaryota</taxon>
        <taxon>Viridiplantae</taxon>
        <taxon>Streptophyta</taxon>
        <taxon>Embryophyta</taxon>
        <taxon>Tracheophyta</taxon>
        <taxon>Spermatophyta</taxon>
        <taxon>Magnoliopsida</taxon>
        <taxon>eudicotyledons</taxon>
        <taxon>Gunneridae</taxon>
        <taxon>Pentapetalae</taxon>
        <taxon>rosids</taxon>
        <taxon>malvids</taxon>
        <taxon>Myrtales</taxon>
        <taxon>Myrtaceae</taxon>
        <taxon>Myrtoideae</taxon>
        <taxon>Myrteae</taxon>
        <taxon>Australasian group</taxon>
        <taxon>Rhodamnia</taxon>
    </lineage>
</organism>
<dbReference type="RefSeq" id="XP_048127427.1">
    <property type="nucleotide sequence ID" value="XM_048271470.1"/>
</dbReference>
<accession>A0ABM3GSV0</accession>
<keyword evidence="1" id="KW-1185">Reference proteome</keyword>
<dbReference type="GeneID" id="125312659"/>
<protein>
    <submittedName>
        <fullName evidence="2">Uncharacterized protein LOC125312659</fullName>
    </submittedName>
</protein>
<reference evidence="2" key="1">
    <citation type="submission" date="2025-08" db="UniProtKB">
        <authorList>
            <consortium name="RefSeq"/>
        </authorList>
    </citation>
    <scope>IDENTIFICATION</scope>
    <source>
        <tissue evidence="2">Leaf</tissue>
    </source>
</reference>
<sequence length="104" mass="11412">MCRHHVALNQCELGADSTNGFRVYKSTCMWDLRSSEQLRLGVGECTQIKRGQGDCHSSAFAPAPQSLAQFPHQTLENAVAIAIRTVLGTQVQVQVQLLCKLKVS</sequence>
<evidence type="ECO:0000313" key="2">
    <source>
        <dbReference type="RefSeq" id="XP_048127427.1"/>
    </source>
</evidence>
<evidence type="ECO:0000313" key="1">
    <source>
        <dbReference type="Proteomes" id="UP000827889"/>
    </source>
</evidence>
<gene>
    <name evidence="2" type="primary">LOC125312659</name>
</gene>